<feature type="non-terminal residue" evidence="2">
    <location>
        <position position="1"/>
    </location>
</feature>
<accession>A0A9P7DSC7</accession>
<dbReference type="InterPro" id="IPR025476">
    <property type="entry name" value="Helitron_helicase-like"/>
</dbReference>
<gene>
    <name evidence="2" type="ORF">BJ212DRAFT_1236168</name>
</gene>
<name>A0A9P7DSC7_9AGAM</name>
<organism evidence="2 3">
    <name type="scientific">Suillus subaureus</name>
    <dbReference type="NCBI Taxonomy" id="48587"/>
    <lineage>
        <taxon>Eukaryota</taxon>
        <taxon>Fungi</taxon>
        <taxon>Dikarya</taxon>
        <taxon>Basidiomycota</taxon>
        <taxon>Agaricomycotina</taxon>
        <taxon>Agaricomycetes</taxon>
        <taxon>Agaricomycetidae</taxon>
        <taxon>Boletales</taxon>
        <taxon>Suillineae</taxon>
        <taxon>Suillaceae</taxon>
        <taxon>Suillus</taxon>
    </lineage>
</organism>
<dbReference type="Pfam" id="PF14214">
    <property type="entry name" value="Helitron_like_N"/>
    <property type="match status" value="1"/>
</dbReference>
<dbReference type="GeneID" id="64623553"/>
<protein>
    <recommendedName>
        <fullName evidence="1">Helitron helicase-like domain-containing protein</fullName>
    </recommendedName>
</protein>
<keyword evidence="3" id="KW-1185">Reference proteome</keyword>
<feature type="domain" description="Helitron helicase-like" evidence="1">
    <location>
        <begin position="1"/>
        <end position="90"/>
    </location>
</feature>
<feature type="non-terminal residue" evidence="2">
    <location>
        <position position="91"/>
    </location>
</feature>
<evidence type="ECO:0000259" key="1">
    <source>
        <dbReference type="Pfam" id="PF14214"/>
    </source>
</evidence>
<reference evidence="2" key="1">
    <citation type="journal article" date="2020" name="New Phytol.">
        <title>Comparative genomics reveals dynamic genome evolution in host specialist ectomycorrhizal fungi.</title>
        <authorList>
            <person name="Lofgren L.A."/>
            <person name="Nguyen N.H."/>
            <person name="Vilgalys R."/>
            <person name="Ruytinx J."/>
            <person name="Liao H.L."/>
            <person name="Branco S."/>
            <person name="Kuo A."/>
            <person name="LaButti K."/>
            <person name="Lipzen A."/>
            <person name="Andreopoulos W."/>
            <person name="Pangilinan J."/>
            <person name="Riley R."/>
            <person name="Hundley H."/>
            <person name="Na H."/>
            <person name="Barry K."/>
            <person name="Grigoriev I.V."/>
            <person name="Stajich J.E."/>
            <person name="Kennedy P.G."/>
        </authorList>
    </citation>
    <scope>NUCLEOTIDE SEQUENCE</scope>
    <source>
        <strain evidence="2">MN1</strain>
    </source>
</reference>
<dbReference type="Proteomes" id="UP000807769">
    <property type="component" value="Unassembled WGS sequence"/>
</dbReference>
<evidence type="ECO:0000313" key="2">
    <source>
        <dbReference type="EMBL" id="KAG1801813.1"/>
    </source>
</evidence>
<comment type="caution">
    <text evidence="2">The sequence shown here is derived from an EMBL/GenBank/DDBJ whole genome shotgun (WGS) entry which is preliminary data.</text>
</comment>
<evidence type="ECO:0000313" key="3">
    <source>
        <dbReference type="Proteomes" id="UP000807769"/>
    </source>
</evidence>
<sequence length="91" mass="10151">FYITINPTDVYNPIVKFLAGSEIDIDDMLLNKVPDFWGQSILVARNPTVTVKFFNLYIKSFLSAILGFDKSKGTAVEGILGHVKAYYGCVK</sequence>
<dbReference type="RefSeq" id="XP_041186130.1">
    <property type="nucleotide sequence ID" value="XM_041329536.1"/>
</dbReference>
<dbReference type="OrthoDB" id="432234at2759"/>
<dbReference type="EMBL" id="JABBWG010000090">
    <property type="protein sequence ID" value="KAG1801813.1"/>
    <property type="molecule type" value="Genomic_DNA"/>
</dbReference>
<proteinExistence type="predicted"/>
<dbReference type="AlphaFoldDB" id="A0A9P7DSC7"/>